<dbReference type="PANTHER" id="PTHR46224">
    <property type="entry name" value="ANKYRIN REPEAT FAMILY PROTEIN"/>
    <property type="match status" value="1"/>
</dbReference>
<evidence type="ECO:0000313" key="4">
    <source>
        <dbReference type="Proteomes" id="UP000075714"/>
    </source>
</evidence>
<dbReference type="SMART" id="SM00248">
    <property type="entry name" value="ANK"/>
    <property type="match status" value="6"/>
</dbReference>
<dbReference type="AlphaFoldDB" id="A0A150H015"/>
<dbReference type="PROSITE" id="PS50297">
    <property type="entry name" value="ANK_REP_REGION"/>
    <property type="match status" value="1"/>
</dbReference>
<keyword evidence="1" id="KW-0040">ANK repeat</keyword>
<dbReference type="PROSITE" id="PS50088">
    <property type="entry name" value="ANK_REPEAT"/>
    <property type="match status" value="2"/>
</dbReference>
<dbReference type="EMBL" id="LSYV01000005">
    <property type="protein sequence ID" value="KXZ54920.1"/>
    <property type="molecule type" value="Genomic_DNA"/>
</dbReference>
<dbReference type="Pfam" id="PF13637">
    <property type="entry name" value="Ank_4"/>
    <property type="match status" value="1"/>
</dbReference>
<protein>
    <submittedName>
        <fullName evidence="3">Uncharacterized protein</fullName>
    </submittedName>
</protein>
<gene>
    <name evidence="3" type="ORF">GPECTOR_4g992</name>
</gene>
<dbReference type="Proteomes" id="UP000075714">
    <property type="component" value="Unassembled WGS sequence"/>
</dbReference>
<dbReference type="InterPro" id="IPR051616">
    <property type="entry name" value="Cul2-RING_E3_ligase_SR"/>
</dbReference>
<dbReference type="Gene3D" id="1.25.40.20">
    <property type="entry name" value="Ankyrin repeat-containing domain"/>
    <property type="match status" value="2"/>
</dbReference>
<reference evidence="4" key="1">
    <citation type="journal article" date="2016" name="Nat. Commun.">
        <title>The Gonium pectorale genome demonstrates co-option of cell cycle regulation during the evolution of multicellularity.</title>
        <authorList>
            <person name="Hanschen E.R."/>
            <person name="Marriage T.N."/>
            <person name="Ferris P.J."/>
            <person name="Hamaji T."/>
            <person name="Toyoda A."/>
            <person name="Fujiyama A."/>
            <person name="Neme R."/>
            <person name="Noguchi H."/>
            <person name="Minakuchi Y."/>
            <person name="Suzuki M."/>
            <person name="Kawai-Toyooka H."/>
            <person name="Smith D.R."/>
            <person name="Sparks H."/>
            <person name="Anderson J."/>
            <person name="Bakaric R."/>
            <person name="Luria V."/>
            <person name="Karger A."/>
            <person name="Kirschner M.W."/>
            <person name="Durand P.M."/>
            <person name="Michod R.E."/>
            <person name="Nozaki H."/>
            <person name="Olson B.J."/>
        </authorList>
    </citation>
    <scope>NUCLEOTIDE SEQUENCE [LARGE SCALE GENOMIC DNA]</scope>
    <source>
        <strain evidence="4">NIES-2863</strain>
    </source>
</reference>
<keyword evidence="4" id="KW-1185">Reference proteome</keyword>
<evidence type="ECO:0000256" key="1">
    <source>
        <dbReference type="PROSITE-ProRule" id="PRU00023"/>
    </source>
</evidence>
<sequence length="625" mass="63241">MDAPTSSGSDDTVSIESRPPSQPSFLLALPSHLLEGILADCGTGAAGAYTSCSALRDAWARALAQPECAARYLAARYGPARAAAHVYSCSGFLKFALRGTRREGHDDAVVRLLKALEKLAADAPPGAATAATPPDGSNGVDGPGGLLATAAAAGHIKVLRRLLGAACGAQALTHALKAAAEWGQLPALMVLLEHLGCPMRDGASQMGHIDASGGSGDGGGEGGGGDGGGTAVAVASLDGEGFRGTEVGAVAGEAVLRAAASRDQVDVLRALLGAGADPRAGDSIALCAAAIWGNEESVAVLLAAGADPTALDSGALRSAARFGHPRVIQLLLAAGADPRVNGSAPLAMAVIRGHGEAARVLLGAGADPNSSEGFLLPLAAMHGHVGVAAALLEAGADAGAHRGAALMLAAMHGREETVDFLLDWHRGSARGRPRRRLFPSSPLVWLPPWLRPSPRLLPSSLMTGDEAAVAVAEVAAPEAPAGFKPCHLHLALGAAARYGHTRIAHQLAVAGGFVDWGYIPPLRPLRTFCEWCVRMSPQVVVTAWVVAALTRAAGLGGWRRGEGSGAPTQAPTAAQTAVQDSRGCRGPSGAGAGAGTRPRVWDAVQAAVLAGCLLIRVWQVRDLIA</sequence>
<feature type="region of interest" description="Disordered" evidence="2">
    <location>
        <begin position="577"/>
        <end position="596"/>
    </location>
</feature>
<dbReference type="SUPFAM" id="SSF48403">
    <property type="entry name" value="Ankyrin repeat"/>
    <property type="match status" value="1"/>
</dbReference>
<dbReference type="STRING" id="33097.A0A150H015"/>
<comment type="caution">
    <text evidence="3">The sequence shown here is derived from an EMBL/GenBank/DDBJ whole genome shotgun (WGS) entry which is preliminary data.</text>
</comment>
<dbReference type="Pfam" id="PF00023">
    <property type="entry name" value="Ank"/>
    <property type="match status" value="1"/>
</dbReference>
<dbReference type="InterPro" id="IPR036770">
    <property type="entry name" value="Ankyrin_rpt-contain_sf"/>
</dbReference>
<feature type="compositionally biased region" description="Gly residues" evidence="2">
    <location>
        <begin position="213"/>
        <end position="230"/>
    </location>
</feature>
<evidence type="ECO:0000256" key="2">
    <source>
        <dbReference type="SAM" id="MobiDB-lite"/>
    </source>
</evidence>
<feature type="region of interest" description="Disordered" evidence="2">
    <location>
        <begin position="206"/>
        <end position="230"/>
    </location>
</feature>
<accession>A0A150H015</accession>
<feature type="repeat" description="ANK" evidence="1">
    <location>
        <begin position="341"/>
        <end position="373"/>
    </location>
</feature>
<name>A0A150H015_GONPE</name>
<organism evidence="3 4">
    <name type="scientific">Gonium pectorale</name>
    <name type="common">Green alga</name>
    <dbReference type="NCBI Taxonomy" id="33097"/>
    <lineage>
        <taxon>Eukaryota</taxon>
        <taxon>Viridiplantae</taxon>
        <taxon>Chlorophyta</taxon>
        <taxon>core chlorophytes</taxon>
        <taxon>Chlorophyceae</taxon>
        <taxon>CS clade</taxon>
        <taxon>Chlamydomonadales</taxon>
        <taxon>Volvocaceae</taxon>
        <taxon>Gonium</taxon>
    </lineage>
</organism>
<dbReference type="InterPro" id="IPR002110">
    <property type="entry name" value="Ankyrin_rpt"/>
</dbReference>
<evidence type="ECO:0000313" key="3">
    <source>
        <dbReference type="EMBL" id="KXZ54920.1"/>
    </source>
</evidence>
<dbReference type="OrthoDB" id="4772757at2759"/>
<proteinExistence type="predicted"/>
<feature type="repeat" description="ANK" evidence="1">
    <location>
        <begin position="251"/>
        <end position="283"/>
    </location>
</feature>
<dbReference type="PANTHER" id="PTHR46224:SF64">
    <property type="entry name" value="IQ MOTIF AND ANKYRIN REPEAT DOMAIN-CONTAINING PROTEIN 1"/>
    <property type="match status" value="1"/>
</dbReference>